<evidence type="ECO:0000313" key="2">
    <source>
        <dbReference type="Proteomes" id="UP001152607"/>
    </source>
</evidence>
<proteinExistence type="predicted"/>
<protein>
    <submittedName>
        <fullName evidence="1">Uncharacterized protein</fullName>
    </submittedName>
</protein>
<comment type="caution">
    <text evidence="1">The sequence shown here is derived from an EMBL/GenBank/DDBJ whole genome shotgun (WGS) entry which is preliminary data.</text>
</comment>
<evidence type="ECO:0000313" key="1">
    <source>
        <dbReference type="EMBL" id="CAI6337118.1"/>
    </source>
</evidence>
<accession>A0A9W4UID1</accession>
<keyword evidence="2" id="KW-1185">Reference proteome</keyword>
<dbReference type="Proteomes" id="UP001152607">
    <property type="component" value="Unassembled WGS sequence"/>
</dbReference>
<gene>
    <name evidence="1" type="ORF">PDIGIT_LOCUS10226</name>
</gene>
<reference evidence="1" key="1">
    <citation type="submission" date="2023-01" db="EMBL/GenBank/DDBJ databases">
        <authorList>
            <person name="Van Ghelder C."/>
            <person name="Rancurel C."/>
        </authorList>
    </citation>
    <scope>NUCLEOTIDE SEQUENCE</scope>
    <source>
        <strain evidence="1">CNCM I-4278</strain>
    </source>
</reference>
<dbReference type="AlphaFoldDB" id="A0A9W4UID1"/>
<organism evidence="1 2">
    <name type="scientific">Periconia digitata</name>
    <dbReference type="NCBI Taxonomy" id="1303443"/>
    <lineage>
        <taxon>Eukaryota</taxon>
        <taxon>Fungi</taxon>
        <taxon>Dikarya</taxon>
        <taxon>Ascomycota</taxon>
        <taxon>Pezizomycotina</taxon>
        <taxon>Dothideomycetes</taxon>
        <taxon>Pleosporomycetidae</taxon>
        <taxon>Pleosporales</taxon>
        <taxon>Massarineae</taxon>
        <taxon>Periconiaceae</taxon>
        <taxon>Periconia</taxon>
    </lineage>
</organism>
<name>A0A9W4UID1_9PLEO</name>
<sequence>MDLEQVLSTAWERSTHRMFFRCIGPSSYNTISMYSMLMLENRSYGLGERTPEPAICARAVEIITRLGVEGRRVNLPDAAVTSRTMDDFPVVVCFHSTKEIPLRSDRSCLTTVC</sequence>
<dbReference type="EMBL" id="CAOQHR010000007">
    <property type="protein sequence ID" value="CAI6337118.1"/>
    <property type="molecule type" value="Genomic_DNA"/>
</dbReference>